<name>A0A8H6X8E6_9AGAR</name>
<dbReference type="AlphaFoldDB" id="A0A8H6X8E6"/>
<gene>
    <name evidence="11" type="ORF">MSAN_02326600</name>
</gene>
<evidence type="ECO:0000313" key="11">
    <source>
        <dbReference type="EMBL" id="KAF7335896.1"/>
    </source>
</evidence>
<dbReference type="PROSITE" id="PS00624">
    <property type="entry name" value="GMC_OXRED_2"/>
    <property type="match status" value="1"/>
</dbReference>
<dbReference type="PANTHER" id="PTHR11552">
    <property type="entry name" value="GLUCOSE-METHANOL-CHOLINE GMC OXIDOREDUCTASE"/>
    <property type="match status" value="1"/>
</dbReference>
<comment type="similarity">
    <text evidence="2">Belongs to the GMC oxidoreductase family.</text>
</comment>
<dbReference type="PIRSF" id="PIRSF000137">
    <property type="entry name" value="Alcohol_oxidase"/>
    <property type="match status" value="1"/>
</dbReference>
<evidence type="ECO:0000256" key="4">
    <source>
        <dbReference type="ARBA" id="ARBA00022729"/>
    </source>
</evidence>
<dbReference type="InterPro" id="IPR012132">
    <property type="entry name" value="GMC_OxRdtase"/>
</dbReference>
<accession>A0A8H6X8E6</accession>
<dbReference type="GO" id="GO:0050660">
    <property type="term" value="F:flavin adenine dinucleotide binding"/>
    <property type="evidence" value="ECO:0007669"/>
    <property type="project" value="InterPro"/>
</dbReference>
<feature type="transmembrane region" description="Helical" evidence="9">
    <location>
        <begin position="12"/>
        <end position="33"/>
    </location>
</feature>
<comment type="cofactor">
    <cofactor evidence="1 8">
        <name>FAD</name>
        <dbReference type="ChEBI" id="CHEBI:57692"/>
    </cofactor>
</comment>
<dbReference type="InterPro" id="IPR007867">
    <property type="entry name" value="GMC_OxRtase_C"/>
</dbReference>
<keyword evidence="9" id="KW-0812">Transmembrane</keyword>
<evidence type="ECO:0000313" key="12">
    <source>
        <dbReference type="Proteomes" id="UP000623467"/>
    </source>
</evidence>
<dbReference type="Pfam" id="PF05199">
    <property type="entry name" value="GMC_oxred_C"/>
    <property type="match status" value="1"/>
</dbReference>
<organism evidence="11 12">
    <name type="scientific">Mycena sanguinolenta</name>
    <dbReference type="NCBI Taxonomy" id="230812"/>
    <lineage>
        <taxon>Eukaryota</taxon>
        <taxon>Fungi</taxon>
        <taxon>Dikarya</taxon>
        <taxon>Basidiomycota</taxon>
        <taxon>Agaricomycotina</taxon>
        <taxon>Agaricomycetes</taxon>
        <taxon>Agaricomycetidae</taxon>
        <taxon>Agaricales</taxon>
        <taxon>Marasmiineae</taxon>
        <taxon>Mycenaceae</taxon>
        <taxon>Mycena</taxon>
    </lineage>
</organism>
<evidence type="ECO:0000259" key="10">
    <source>
        <dbReference type="PROSITE" id="PS00624"/>
    </source>
</evidence>
<proteinExistence type="inferred from homology"/>
<keyword evidence="3" id="KW-0285">Flavoprotein</keyword>
<dbReference type="SUPFAM" id="SSF51905">
    <property type="entry name" value="FAD/NAD(P)-binding domain"/>
    <property type="match status" value="1"/>
</dbReference>
<dbReference type="Proteomes" id="UP000623467">
    <property type="component" value="Unassembled WGS sequence"/>
</dbReference>
<evidence type="ECO:0000256" key="7">
    <source>
        <dbReference type="ARBA" id="ARBA00023180"/>
    </source>
</evidence>
<dbReference type="Gene3D" id="3.30.560.10">
    <property type="entry name" value="Glucose Oxidase, domain 3"/>
    <property type="match status" value="1"/>
</dbReference>
<keyword evidence="4" id="KW-0732">Signal</keyword>
<keyword evidence="9" id="KW-1133">Transmembrane helix</keyword>
<sequence>MISLSSAVSTKLLAYYTLTSITIAGTAGSVVAARLSEEPSVHVLVIEAGVSDNGTDSDIIYVPLLAGTGVGTIFDWNYTTVAQSGLDGRTIDFPRGFVLGGSSCINGMIYSRGGSDEYDRLATISGDSGWSWKELQQYILMNEHHTPPWNDKRNVGEYNPLVHGFGPLGTGLTPTVFETEQRVFQMTDDQPELYPFNLDPNSANGLGFSWLHTTVGTNARSTSASAYLHPALNSRSNLDVLIHTQVTKLIETETNMYTGVQVAQSATAKRFSFTASKEVILSAGTIGTPQLLMLSGIGPAAELSKVGVSCVHDVPDIGRNLQDQNILAIQWEVSSPTLSTFLSNETALRAALAQYAENKTGIAAGNTLVNSIGFVRLPSDSPLLKAGDPAAGPNAPHFQFAWLNTFYPNDGQTTPTTGNWMSVSIVLQSPTSRGSVNLTSSNAFDHPAIDPAYLQTSFDINTYVAAIKTLQTLMSTPAWDGFLLAPFADAANLTTDAQIEGYVRNRLIGGGVVGPDLLVKGLKGLRIVDASILPSAVAGFPQAEIYILAERAAALIKSSYL</sequence>
<dbReference type="PANTHER" id="PTHR11552:SF201">
    <property type="entry name" value="GLUCOSE-METHANOL-CHOLINE OXIDOREDUCTASE N-TERMINAL DOMAIN-CONTAINING PROTEIN"/>
    <property type="match status" value="1"/>
</dbReference>
<evidence type="ECO:0000256" key="2">
    <source>
        <dbReference type="ARBA" id="ARBA00010790"/>
    </source>
</evidence>
<evidence type="ECO:0000256" key="6">
    <source>
        <dbReference type="ARBA" id="ARBA00023002"/>
    </source>
</evidence>
<dbReference type="OrthoDB" id="269227at2759"/>
<keyword evidence="5 8" id="KW-0274">FAD</keyword>
<reference evidence="11" key="1">
    <citation type="submission" date="2020-05" db="EMBL/GenBank/DDBJ databases">
        <title>Mycena genomes resolve the evolution of fungal bioluminescence.</title>
        <authorList>
            <person name="Tsai I.J."/>
        </authorList>
    </citation>
    <scope>NUCLEOTIDE SEQUENCE</scope>
    <source>
        <strain evidence="11">160909Yilan</strain>
    </source>
</reference>
<protein>
    <submittedName>
        <fullName evidence="11">Aryl-alcohol oxidase-like protein</fullName>
    </submittedName>
</protein>
<feature type="binding site" evidence="8">
    <location>
        <position position="246"/>
    </location>
    <ligand>
        <name>FAD</name>
        <dbReference type="ChEBI" id="CHEBI:57692"/>
    </ligand>
</feature>
<evidence type="ECO:0000256" key="3">
    <source>
        <dbReference type="ARBA" id="ARBA00022630"/>
    </source>
</evidence>
<dbReference type="EMBL" id="JACAZH010000039">
    <property type="protein sequence ID" value="KAF7335896.1"/>
    <property type="molecule type" value="Genomic_DNA"/>
</dbReference>
<keyword evidence="9" id="KW-0472">Membrane</keyword>
<dbReference type="Pfam" id="PF00732">
    <property type="entry name" value="GMC_oxred_N"/>
    <property type="match status" value="1"/>
</dbReference>
<dbReference type="InterPro" id="IPR000172">
    <property type="entry name" value="GMC_OxRdtase_N"/>
</dbReference>
<keyword evidence="6" id="KW-0560">Oxidoreductase</keyword>
<dbReference type="InterPro" id="IPR036188">
    <property type="entry name" value="FAD/NAD-bd_sf"/>
</dbReference>
<comment type="caution">
    <text evidence="11">The sequence shown here is derived from an EMBL/GenBank/DDBJ whole genome shotgun (WGS) entry which is preliminary data.</text>
</comment>
<feature type="domain" description="Glucose-methanol-choline oxidoreductase N-terminal" evidence="10">
    <location>
        <begin position="284"/>
        <end position="298"/>
    </location>
</feature>
<keyword evidence="7" id="KW-0325">Glycoprotein</keyword>
<dbReference type="GO" id="GO:0016614">
    <property type="term" value="F:oxidoreductase activity, acting on CH-OH group of donors"/>
    <property type="evidence" value="ECO:0007669"/>
    <property type="project" value="InterPro"/>
</dbReference>
<feature type="binding site" evidence="8">
    <location>
        <position position="98"/>
    </location>
    <ligand>
        <name>FAD</name>
        <dbReference type="ChEBI" id="CHEBI:57692"/>
    </ligand>
</feature>
<feature type="binding site" evidence="8">
    <location>
        <begin position="541"/>
        <end position="542"/>
    </location>
    <ligand>
        <name>FAD</name>
        <dbReference type="ChEBI" id="CHEBI:57692"/>
    </ligand>
</feature>
<evidence type="ECO:0000256" key="1">
    <source>
        <dbReference type="ARBA" id="ARBA00001974"/>
    </source>
</evidence>
<evidence type="ECO:0000256" key="8">
    <source>
        <dbReference type="PIRSR" id="PIRSR000137-2"/>
    </source>
</evidence>
<keyword evidence="12" id="KW-1185">Reference proteome</keyword>
<dbReference type="Gene3D" id="3.50.50.60">
    <property type="entry name" value="FAD/NAD(P)-binding domain"/>
    <property type="match status" value="1"/>
</dbReference>
<evidence type="ECO:0000256" key="9">
    <source>
        <dbReference type="SAM" id="Phobius"/>
    </source>
</evidence>
<evidence type="ECO:0000256" key="5">
    <source>
        <dbReference type="ARBA" id="ARBA00022827"/>
    </source>
</evidence>
<dbReference type="SUPFAM" id="SSF54373">
    <property type="entry name" value="FAD-linked reductases, C-terminal domain"/>
    <property type="match status" value="1"/>
</dbReference>